<protein>
    <recommendedName>
        <fullName evidence="3">Transposase Tc1-like domain-containing protein</fullName>
    </recommendedName>
</protein>
<reference evidence="1" key="1">
    <citation type="journal article" date="2023" name="Insect Mol. Biol.">
        <title>Genome sequencing provides insights into the evolution of gene families encoding plant cell wall-degrading enzymes in longhorned beetles.</title>
        <authorList>
            <person name="Shin N.R."/>
            <person name="Okamura Y."/>
            <person name="Kirsch R."/>
            <person name="Pauchet Y."/>
        </authorList>
    </citation>
    <scope>NUCLEOTIDE SEQUENCE</scope>
    <source>
        <strain evidence="1">MMC_N1</strain>
    </source>
</reference>
<evidence type="ECO:0008006" key="3">
    <source>
        <dbReference type="Google" id="ProtNLM"/>
    </source>
</evidence>
<evidence type="ECO:0000313" key="1">
    <source>
        <dbReference type="EMBL" id="KAJ8976783.1"/>
    </source>
</evidence>
<accession>A0ABQ9JFL9</accession>
<dbReference type="Proteomes" id="UP001162164">
    <property type="component" value="Unassembled WGS sequence"/>
</dbReference>
<keyword evidence="2" id="KW-1185">Reference proteome</keyword>
<comment type="caution">
    <text evidence="1">The sequence shown here is derived from an EMBL/GenBank/DDBJ whole genome shotgun (WGS) entry which is preliminary data.</text>
</comment>
<proteinExistence type="predicted"/>
<organism evidence="1 2">
    <name type="scientific">Molorchus minor</name>
    <dbReference type="NCBI Taxonomy" id="1323400"/>
    <lineage>
        <taxon>Eukaryota</taxon>
        <taxon>Metazoa</taxon>
        <taxon>Ecdysozoa</taxon>
        <taxon>Arthropoda</taxon>
        <taxon>Hexapoda</taxon>
        <taxon>Insecta</taxon>
        <taxon>Pterygota</taxon>
        <taxon>Neoptera</taxon>
        <taxon>Endopterygota</taxon>
        <taxon>Coleoptera</taxon>
        <taxon>Polyphaga</taxon>
        <taxon>Cucujiformia</taxon>
        <taxon>Chrysomeloidea</taxon>
        <taxon>Cerambycidae</taxon>
        <taxon>Lamiinae</taxon>
        <taxon>Monochamini</taxon>
        <taxon>Molorchus</taxon>
    </lineage>
</organism>
<evidence type="ECO:0000313" key="2">
    <source>
        <dbReference type="Proteomes" id="UP001162164"/>
    </source>
</evidence>
<sequence length="172" mass="18291">VPKLLSFDNGNVGVNFLGFKASAGLGGLLTGNAAHGGLQASAETPFGQAAGAGLGGKVDGEEYHGLQFEKFEEGISRRETLLGDKTPAEGNRLLQLMIDSSLLERRSSAVCLKSDLRMVRGENISDRTVHRRLEEAGLHSRRPATGVHTTTSSTSTIATCKIAYRLDCSTME</sequence>
<dbReference type="EMBL" id="JAPWTJ010000630">
    <property type="protein sequence ID" value="KAJ8976783.1"/>
    <property type="molecule type" value="Genomic_DNA"/>
</dbReference>
<gene>
    <name evidence="1" type="ORF">NQ317_006728</name>
</gene>
<feature type="non-terminal residue" evidence="1">
    <location>
        <position position="1"/>
    </location>
</feature>
<name>A0ABQ9JFL9_9CUCU</name>